<dbReference type="Gene3D" id="3.30.420.480">
    <property type="entry name" value="Domain of unknown function (DUF4445)"/>
    <property type="match status" value="1"/>
</dbReference>
<feature type="domain" description="RACo C-terminal" evidence="1">
    <location>
        <begin position="90"/>
        <end position="286"/>
    </location>
</feature>
<feature type="non-terminal residue" evidence="3">
    <location>
        <position position="286"/>
    </location>
</feature>
<dbReference type="PANTHER" id="PTHR42895">
    <property type="entry name" value="IRON-SULFUR CLUSTER-BINDING PROTEIN-RELATED"/>
    <property type="match status" value="1"/>
</dbReference>
<accession>X1B7Q8</accession>
<dbReference type="Pfam" id="PF17651">
    <property type="entry name" value="Raco_middle"/>
    <property type="match status" value="1"/>
</dbReference>
<dbReference type="PANTHER" id="PTHR42895:SF1">
    <property type="entry name" value="IRON-SULFUR CLUSTER PROTEIN"/>
    <property type="match status" value="1"/>
</dbReference>
<evidence type="ECO:0000259" key="1">
    <source>
        <dbReference type="Pfam" id="PF14574"/>
    </source>
</evidence>
<dbReference type="InterPro" id="IPR042259">
    <property type="entry name" value="Raco-like_middle_sf"/>
</dbReference>
<organism evidence="3">
    <name type="scientific">marine sediment metagenome</name>
    <dbReference type="NCBI Taxonomy" id="412755"/>
    <lineage>
        <taxon>unclassified sequences</taxon>
        <taxon>metagenomes</taxon>
        <taxon>ecological metagenomes</taxon>
    </lineage>
</organism>
<comment type="caution">
    <text evidence="3">The sequence shown here is derived from an EMBL/GenBank/DDBJ whole genome shotgun (WGS) entry which is preliminary data.</text>
</comment>
<evidence type="ECO:0008006" key="4">
    <source>
        <dbReference type="Google" id="ProtNLM"/>
    </source>
</evidence>
<name>X1B7Q8_9ZZZZ</name>
<sequence length="286" mass="29724">GCDISQIVDMVAVGNTAMHHLFLGLPVKQLGEAPYVPVTNDAITVRASDLGVKLARGANIYLPPIIAGYVGADHAAMLLATGAWQNDRTLIAIDIGTNTEVSLCHRGRLLSCSCASGPAFEGAHIGAGMRAAPGAIERVQLIEGNLRIQTIGNKAAVGLCGSGIVDAVAVMAESALINHRGALDQMHKFATPADDGRPQFTLVNASESGTGNEIIVTRQDVAEIQLAKGAIRSGIEILLGEAGISSDSVDEFIIAGAFGSYINVASAIRLGLFPQLPINRFHQVGN</sequence>
<dbReference type="InterPro" id="IPR041414">
    <property type="entry name" value="Raco-like_middle"/>
</dbReference>
<dbReference type="InterPro" id="IPR052911">
    <property type="entry name" value="Corrinoid_activation_enz"/>
</dbReference>
<gene>
    <name evidence="3" type="ORF">S01H4_42401</name>
</gene>
<dbReference type="Pfam" id="PF14574">
    <property type="entry name" value="RACo_C_ter"/>
    <property type="match status" value="1"/>
</dbReference>
<reference evidence="3" key="1">
    <citation type="journal article" date="2014" name="Front. Microbiol.">
        <title>High frequency of phylogenetically diverse reductive dehalogenase-homologous genes in deep subseafloor sedimentary metagenomes.</title>
        <authorList>
            <person name="Kawai M."/>
            <person name="Futagami T."/>
            <person name="Toyoda A."/>
            <person name="Takaki Y."/>
            <person name="Nishi S."/>
            <person name="Hori S."/>
            <person name="Arai W."/>
            <person name="Tsubouchi T."/>
            <person name="Morono Y."/>
            <person name="Uchiyama I."/>
            <person name="Ito T."/>
            <person name="Fujiyama A."/>
            <person name="Inagaki F."/>
            <person name="Takami H."/>
        </authorList>
    </citation>
    <scope>NUCLEOTIDE SEQUENCE</scope>
    <source>
        <strain evidence="3">Expedition CK06-06</strain>
    </source>
</reference>
<protein>
    <recommendedName>
        <fullName evidence="4">RACo C-terminal domain-containing protein</fullName>
    </recommendedName>
</protein>
<feature type="domain" description="RACo-like middle region" evidence="2">
    <location>
        <begin position="3"/>
        <end position="82"/>
    </location>
</feature>
<evidence type="ECO:0000259" key="2">
    <source>
        <dbReference type="Pfam" id="PF17651"/>
    </source>
</evidence>
<dbReference type="AlphaFoldDB" id="X1B7Q8"/>
<feature type="non-terminal residue" evidence="3">
    <location>
        <position position="1"/>
    </location>
</feature>
<proteinExistence type="predicted"/>
<dbReference type="InterPro" id="IPR027980">
    <property type="entry name" value="RACo_C"/>
</dbReference>
<evidence type="ECO:0000313" key="3">
    <source>
        <dbReference type="EMBL" id="GAG91145.1"/>
    </source>
</evidence>
<dbReference type="EMBL" id="BART01023279">
    <property type="protein sequence ID" value="GAG91145.1"/>
    <property type="molecule type" value="Genomic_DNA"/>
</dbReference>